<dbReference type="NCBIfam" id="TIGR00750">
    <property type="entry name" value="lao"/>
    <property type="match status" value="1"/>
</dbReference>
<dbReference type="InterPro" id="IPR052040">
    <property type="entry name" value="GTPase/Isobutyryl-CoA_mutase"/>
</dbReference>
<keyword evidence="2" id="KW-0547">Nucleotide-binding</keyword>
<evidence type="ECO:0000259" key="6">
    <source>
        <dbReference type="SMART" id="SM00382"/>
    </source>
</evidence>
<keyword evidence="8" id="KW-1185">Reference proteome</keyword>
<reference evidence="7 8" key="1">
    <citation type="submission" date="2018-12" db="EMBL/GenBank/DDBJ databases">
        <title>Rubrispira sanarue gen. nov., sp., nov., a member of the order Silvanigrellales, isolated from a brackish lake in Hamamatsu Japan.</title>
        <authorList>
            <person name="Maejima Y."/>
            <person name="Iino T."/>
            <person name="Muraguchi Y."/>
            <person name="Fukuda K."/>
            <person name="Nojiri H."/>
            <person name="Ohkuma M."/>
            <person name="Moriuchi R."/>
            <person name="Dohra H."/>
            <person name="Kimbara K."/>
            <person name="Shintani M."/>
        </authorList>
    </citation>
    <scope>NUCLEOTIDE SEQUENCE [LARGE SCALE GENOMIC DNA]</scope>
    <source>
        <strain evidence="7 8">RF1110005</strain>
    </source>
</reference>
<dbReference type="Gene3D" id="3.40.50.300">
    <property type="entry name" value="P-loop containing nucleotide triphosphate hydrolases"/>
    <property type="match status" value="1"/>
</dbReference>
<name>A0A4P2VLP9_FLUSA</name>
<dbReference type="EMBL" id="AP019368">
    <property type="protein sequence ID" value="BBH54293.1"/>
    <property type="molecule type" value="Genomic_DNA"/>
</dbReference>
<protein>
    <submittedName>
        <fullName evidence="7">Methylmalonyl Co-A mutase-associated GTPase MeaB</fullName>
    </submittedName>
</protein>
<dbReference type="Proteomes" id="UP000291236">
    <property type="component" value="Chromosome"/>
</dbReference>
<keyword evidence="4" id="KW-0342">GTP-binding</keyword>
<evidence type="ECO:0000256" key="5">
    <source>
        <dbReference type="ARBA" id="ARBA00023186"/>
    </source>
</evidence>
<gene>
    <name evidence="7" type="ORF">JCM31447_27570</name>
</gene>
<comment type="similarity">
    <text evidence="1">Belongs to the SIMIBI class G3E GTPase family. ArgK/MeaB subfamily.</text>
</comment>
<evidence type="ECO:0000256" key="3">
    <source>
        <dbReference type="ARBA" id="ARBA00022801"/>
    </source>
</evidence>
<dbReference type="InterPro" id="IPR003593">
    <property type="entry name" value="AAA+_ATPase"/>
</dbReference>
<dbReference type="InterPro" id="IPR005129">
    <property type="entry name" value="GTPase_ArgK"/>
</dbReference>
<dbReference type="SMART" id="SM00382">
    <property type="entry name" value="AAA"/>
    <property type="match status" value="1"/>
</dbReference>
<keyword evidence="3" id="KW-0378">Hydrolase</keyword>
<evidence type="ECO:0000256" key="4">
    <source>
        <dbReference type="ARBA" id="ARBA00023134"/>
    </source>
</evidence>
<dbReference type="PANTHER" id="PTHR43087:SF1">
    <property type="entry name" value="LAO_AO TRANSPORT SYSTEM ATPASE"/>
    <property type="match status" value="1"/>
</dbReference>
<dbReference type="KEGG" id="sbf:JCM31447_27570"/>
<evidence type="ECO:0000256" key="1">
    <source>
        <dbReference type="ARBA" id="ARBA00009625"/>
    </source>
</evidence>
<dbReference type="OrthoDB" id="9778292at2"/>
<dbReference type="GO" id="GO:0003924">
    <property type="term" value="F:GTPase activity"/>
    <property type="evidence" value="ECO:0007669"/>
    <property type="project" value="InterPro"/>
</dbReference>
<sequence>MKIQQSIELNSLVELLIGKKALPNVELWRSRIRALSKAITFVENDPLLAPKLLSHAGIQLAENKSSKTRVVGITGLPGAGKSTLTNLFVRELRAHNKSVAVLAVDPSSTLSGGAILGDRIRMQDHFRDTHVFIRSMGSRGALGGVAKATRSAIRLATLLEFDYILVETVGIGQSESDIINLADTTLLVLMPNSGDEIQLMKAGILQLANIYIINKCDLSDPSRMVQEIKENTMPLDSEVWCPPVLKSSASLNQGIKEITEQIFLHSEYENKHNKGKNLRNLRLRREILQNILILTELNFKEETDKIPDSEIDELAQGKTTAMALAQNLYTKYIHK</sequence>
<proteinExistence type="inferred from homology"/>
<evidence type="ECO:0000256" key="2">
    <source>
        <dbReference type="ARBA" id="ARBA00022741"/>
    </source>
</evidence>
<keyword evidence="5" id="KW-0143">Chaperone</keyword>
<dbReference type="PANTHER" id="PTHR43087">
    <property type="entry name" value="LYSINE/ARGININE/ORNITHINE TRANSPORT SYSTEM KINASE"/>
    <property type="match status" value="1"/>
</dbReference>
<dbReference type="InterPro" id="IPR027417">
    <property type="entry name" value="P-loop_NTPase"/>
</dbReference>
<accession>A0A4P2VLP9</accession>
<dbReference type="Pfam" id="PF03308">
    <property type="entry name" value="MeaB"/>
    <property type="match status" value="1"/>
</dbReference>
<dbReference type="AlphaFoldDB" id="A0A4P2VLP9"/>
<evidence type="ECO:0000313" key="8">
    <source>
        <dbReference type="Proteomes" id="UP000291236"/>
    </source>
</evidence>
<evidence type="ECO:0000313" key="7">
    <source>
        <dbReference type="EMBL" id="BBH54293.1"/>
    </source>
</evidence>
<dbReference type="RefSeq" id="WP_130611775.1">
    <property type="nucleotide sequence ID" value="NZ_AP019368.1"/>
</dbReference>
<dbReference type="SUPFAM" id="SSF52540">
    <property type="entry name" value="P-loop containing nucleoside triphosphate hydrolases"/>
    <property type="match status" value="1"/>
</dbReference>
<organism evidence="7 8">
    <name type="scientific">Fluviispira sanaruensis</name>
    <dbReference type="NCBI Taxonomy" id="2493639"/>
    <lineage>
        <taxon>Bacteria</taxon>
        <taxon>Pseudomonadati</taxon>
        <taxon>Bdellovibrionota</taxon>
        <taxon>Oligoflexia</taxon>
        <taxon>Silvanigrellales</taxon>
        <taxon>Silvanigrellaceae</taxon>
        <taxon>Fluviispira</taxon>
    </lineage>
</organism>
<dbReference type="GO" id="GO:0005525">
    <property type="term" value="F:GTP binding"/>
    <property type="evidence" value="ECO:0007669"/>
    <property type="project" value="UniProtKB-KW"/>
</dbReference>
<feature type="domain" description="AAA+ ATPase" evidence="6">
    <location>
        <begin position="67"/>
        <end position="292"/>
    </location>
</feature>